<name>A0ABS2R4J6_9BACI</name>
<gene>
    <name evidence="1" type="ORF">JOC94_001552</name>
</gene>
<dbReference type="RefSeq" id="WP_171973937.1">
    <property type="nucleotide sequence ID" value="NZ_JAFBFH010000008.1"/>
</dbReference>
<accession>A0ABS2R4J6</accession>
<comment type="caution">
    <text evidence="1">The sequence shown here is derived from an EMBL/GenBank/DDBJ whole genome shotgun (WGS) entry which is preliminary data.</text>
</comment>
<reference evidence="1 2" key="1">
    <citation type="submission" date="2021-01" db="EMBL/GenBank/DDBJ databases">
        <title>Genomic Encyclopedia of Type Strains, Phase IV (KMG-IV): sequencing the most valuable type-strain genomes for metagenomic binning, comparative biology and taxonomic classification.</title>
        <authorList>
            <person name="Goeker M."/>
        </authorList>
    </citation>
    <scope>NUCLEOTIDE SEQUENCE [LARGE SCALE GENOMIC DNA]</scope>
    <source>
        <strain evidence="1 2">DSM 105453</strain>
    </source>
</reference>
<proteinExistence type="predicted"/>
<dbReference type="Proteomes" id="UP000823485">
    <property type="component" value="Unassembled WGS sequence"/>
</dbReference>
<evidence type="ECO:0000313" key="2">
    <source>
        <dbReference type="Proteomes" id="UP000823485"/>
    </source>
</evidence>
<sequence length="49" mass="5780">MKFHFMGKTAVAEMTGFELLPVITHYGNINHSREQERHSSNEFENLIRM</sequence>
<protein>
    <submittedName>
        <fullName evidence="1">Uncharacterized protein</fullName>
    </submittedName>
</protein>
<evidence type="ECO:0000313" key="1">
    <source>
        <dbReference type="EMBL" id="MBM7714580.1"/>
    </source>
</evidence>
<organism evidence="1 2">
    <name type="scientific">Siminovitchia thermophila</name>
    <dbReference type="NCBI Taxonomy" id="1245522"/>
    <lineage>
        <taxon>Bacteria</taxon>
        <taxon>Bacillati</taxon>
        <taxon>Bacillota</taxon>
        <taxon>Bacilli</taxon>
        <taxon>Bacillales</taxon>
        <taxon>Bacillaceae</taxon>
        <taxon>Siminovitchia</taxon>
    </lineage>
</organism>
<dbReference type="EMBL" id="JAFBFH010000008">
    <property type="protein sequence ID" value="MBM7714580.1"/>
    <property type="molecule type" value="Genomic_DNA"/>
</dbReference>
<keyword evidence="2" id="KW-1185">Reference proteome</keyword>